<evidence type="ECO:0000256" key="1">
    <source>
        <dbReference type="ARBA" id="ARBA00008520"/>
    </source>
</evidence>
<dbReference type="Proteomes" id="UP001500707">
    <property type="component" value="Unassembled WGS sequence"/>
</dbReference>
<comment type="similarity">
    <text evidence="1">Belongs to the bacterial solute-binding protein 1 family.</text>
</comment>
<evidence type="ECO:0000256" key="3">
    <source>
        <dbReference type="SAM" id="SignalP"/>
    </source>
</evidence>
<accession>A0ABP6ZAN3</accession>
<proteinExistence type="inferred from homology"/>
<organism evidence="4 5">
    <name type="scientific">Streptomyces osmaniensis</name>
    <dbReference type="NCBI Taxonomy" id="593134"/>
    <lineage>
        <taxon>Bacteria</taxon>
        <taxon>Bacillati</taxon>
        <taxon>Actinomycetota</taxon>
        <taxon>Actinomycetes</taxon>
        <taxon>Kitasatosporales</taxon>
        <taxon>Streptomycetaceae</taxon>
        <taxon>Streptomyces</taxon>
    </lineage>
</organism>
<reference evidence="5" key="1">
    <citation type="journal article" date="2019" name="Int. J. Syst. Evol. Microbiol.">
        <title>The Global Catalogue of Microorganisms (GCM) 10K type strain sequencing project: providing services to taxonomists for standard genome sequencing and annotation.</title>
        <authorList>
            <consortium name="The Broad Institute Genomics Platform"/>
            <consortium name="The Broad Institute Genome Sequencing Center for Infectious Disease"/>
            <person name="Wu L."/>
            <person name="Ma J."/>
        </authorList>
    </citation>
    <scope>NUCLEOTIDE SEQUENCE [LARGE SCALE GENOMIC DNA]</scope>
    <source>
        <strain evidence="5">JCM 17656</strain>
    </source>
</reference>
<protein>
    <submittedName>
        <fullName evidence="4">Uncharacterized protein</fullName>
    </submittedName>
</protein>
<dbReference type="PROSITE" id="PS51257">
    <property type="entry name" value="PROKAR_LIPOPROTEIN"/>
    <property type="match status" value="1"/>
</dbReference>
<feature type="chain" id="PRO_5046965192" evidence="3">
    <location>
        <begin position="24"/>
        <end position="262"/>
    </location>
</feature>
<sequence>MRRKVPPLASLIALIMVSSGTTSCGLATGDGGSKELRGMRLTVAGAWTGSGQRNFQKVLDAFSDKTGAKVRFVSTGNNVSTVVGNMIEDGSAPDVALLPQRGVLGQFAAKGWLEPLSATAQEAVDVNYASVWREYGSLNGTLYGAYYKVAHKSTVWYSTSAFAETNTSRPSTFEEMLSAGQSLSDSGIAAFAVGGQDGWTLTDWFENIYLSQSGPQKYDDLAAHELKWTDASVVEALTSLGKLLRCRFLWRGQSLCWYDESC</sequence>
<dbReference type="PANTHER" id="PTHR43649:SF29">
    <property type="entry name" value="OSMOPROTECTIVE COMPOUNDS-BINDING PROTEIN GGTB"/>
    <property type="match status" value="1"/>
</dbReference>
<gene>
    <name evidence="4" type="ORF">GCM10022295_93340</name>
</gene>
<keyword evidence="3" id="KW-0732">Signal</keyword>
<name>A0ABP6ZAN3_9ACTN</name>
<keyword evidence="2" id="KW-0813">Transport</keyword>
<dbReference type="InterPro" id="IPR006059">
    <property type="entry name" value="SBP"/>
</dbReference>
<evidence type="ECO:0000313" key="4">
    <source>
        <dbReference type="EMBL" id="GAA3598729.1"/>
    </source>
</evidence>
<dbReference type="Pfam" id="PF01547">
    <property type="entry name" value="SBP_bac_1"/>
    <property type="match status" value="1"/>
</dbReference>
<dbReference type="InterPro" id="IPR050490">
    <property type="entry name" value="Bact_solute-bd_prot1"/>
</dbReference>
<keyword evidence="5" id="KW-1185">Reference proteome</keyword>
<comment type="caution">
    <text evidence="4">The sequence shown here is derived from an EMBL/GenBank/DDBJ whole genome shotgun (WGS) entry which is preliminary data.</text>
</comment>
<evidence type="ECO:0000256" key="2">
    <source>
        <dbReference type="ARBA" id="ARBA00022448"/>
    </source>
</evidence>
<evidence type="ECO:0000313" key="5">
    <source>
        <dbReference type="Proteomes" id="UP001500707"/>
    </source>
</evidence>
<feature type="signal peptide" evidence="3">
    <location>
        <begin position="1"/>
        <end position="23"/>
    </location>
</feature>
<dbReference type="EMBL" id="BAABCE010000064">
    <property type="protein sequence ID" value="GAA3598729.1"/>
    <property type="molecule type" value="Genomic_DNA"/>
</dbReference>
<dbReference type="PANTHER" id="PTHR43649">
    <property type="entry name" value="ARABINOSE-BINDING PROTEIN-RELATED"/>
    <property type="match status" value="1"/>
</dbReference>